<evidence type="ECO:0000256" key="7">
    <source>
        <dbReference type="ARBA" id="ARBA00030998"/>
    </source>
</evidence>
<keyword evidence="10" id="KW-1185">Reference proteome</keyword>
<comment type="caution">
    <text evidence="9">The sequence shown here is derived from an EMBL/GenBank/DDBJ whole genome shotgun (WGS) entry which is preliminary data.</text>
</comment>
<evidence type="ECO:0000256" key="3">
    <source>
        <dbReference type="ARBA" id="ARBA00013725"/>
    </source>
</evidence>
<keyword evidence="5" id="KW-0804">Transcription</keyword>
<sequence>MEAKKKLNAPKVTSTVDIEKVAEKTGNIYEAIIIIAKRAAQIAEELKMEINEKMEDFNVPGEILEEIFENREQIELSRYYENLPKPHLMALQEWLDGEIYYRYAEANEASHN</sequence>
<evidence type="ECO:0000256" key="4">
    <source>
        <dbReference type="ARBA" id="ARBA00022478"/>
    </source>
</evidence>
<dbReference type="AlphaFoldDB" id="A0A369AAD0"/>
<evidence type="ECO:0000256" key="5">
    <source>
        <dbReference type="ARBA" id="ARBA00023163"/>
    </source>
</evidence>
<dbReference type="EMBL" id="QPJS01000001">
    <property type="protein sequence ID" value="RCX05047.1"/>
    <property type="molecule type" value="Genomic_DNA"/>
</dbReference>
<accession>A0A369AAD0</accession>
<dbReference type="GO" id="GO:0000428">
    <property type="term" value="C:DNA-directed RNA polymerase complex"/>
    <property type="evidence" value="ECO:0007669"/>
    <property type="project" value="UniProtKB-KW"/>
</dbReference>
<reference evidence="9 10" key="1">
    <citation type="submission" date="2018-07" db="EMBL/GenBank/DDBJ databases">
        <title>Genomic Encyclopedia of Type Strains, Phase IV (KMG-IV): sequencing the most valuable type-strain genomes for metagenomic binning, comparative biology and taxonomic classification.</title>
        <authorList>
            <person name="Goeker M."/>
        </authorList>
    </citation>
    <scope>NUCLEOTIDE SEQUENCE [LARGE SCALE GENOMIC DNA]</scope>
    <source>
        <strain evidence="9 10">DSM 21410</strain>
    </source>
</reference>
<organism evidence="9 10">
    <name type="scientific">Schleiferia thermophila</name>
    <dbReference type="NCBI Taxonomy" id="884107"/>
    <lineage>
        <taxon>Bacteria</taxon>
        <taxon>Pseudomonadati</taxon>
        <taxon>Bacteroidota</taxon>
        <taxon>Flavobacteriia</taxon>
        <taxon>Flavobacteriales</taxon>
        <taxon>Schleiferiaceae</taxon>
        <taxon>Schleiferia</taxon>
    </lineage>
</organism>
<comment type="catalytic activity">
    <reaction evidence="8">
        <text>RNA(n) + a ribonucleoside 5'-triphosphate = RNA(n+1) + diphosphate</text>
        <dbReference type="Rhea" id="RHEA:21248"/>
        <dbReference type="Rhea" id="RHEA-COMP:14527"/>
        <dbReference type="Rhea" id="RHEA-COMP:17342"/>
        <dbReference type="ChEBI" id="CHEBI:33019"/>
        <dbReference type="ChEBI" id="CHEBI:61557"/>
        <dbReference type="ChEBI" id="CHEBI:140395"/>
        <dbReference type="EC" id="2.7.7.6"/>
    </reaction>
</comment>
<dbReference type="EC" id="2.7.7.6" evidence="2"/>
<dbReference type="InterPro" id="IPR036161">
    <property type="entry name" value="RPB6/omega-like_sf"/>
</dbReference>
<comment type="similarity">
    <text evidence="1">Belongs to the RNA polymerase subunit omega family.</text>
</comment>
<evidence type="ECO:0000313" key="10">
    <source>
        <dbReference type="Proteomes" id="UP000253517"/>
    </source>
</evidence>
<dbReference type="RefSeq" id="WP_037357997.1">
    <property type="nucleotide sequence ID" value="NZ_BHZF01000001.1"/>
</dbReference>
<dbReference type="Proteomes" id="UP000253517">
    <property type="component" value="Unassembled WGS sequence"/>
</dbReference>
<dbReference type="GO" id="GO:0006351">
    <property type="term" value="P:DNA-templated transcription"/>
    <property type="evidence" value="ECO:0007669"/>
    <property type="project" value="InterPro"/>
</dbReference>
<dbReference type="SMART" id="SM01409">
    <property type="entry name" value="RNA_pol_Rpb6"/>
    <property type="match status" value="1"/>
</dbReference>
<dbReference type="GO" id="GO:0003677">
    <property type="term" value="F:DNA binding"/>
    <property type="evidence" value="ECO:0007669"/>
    <property type="project" value="InterPro"/>
</dbReference>
<evidence type="ECO:0000256" key="8">
    <source>
        <dbReference type="ARBA" id="ARBA00048552"/>
    </source>
</evidence>
<evidence type="ECO:0000256" key="6">
    <source>
        <dbReference type="ARBA" id="ARBA00029924"/>
    </source>
</evidence>
<evidence type="ECO:0000256" key="1">
    <source>
        <dbReference type="ARBA" id="ARBA00006711"/>
    </source>
</evidence>
<dbReference type="Gene3D" id="3.90.940.10">
    <property type="match status" value="1"/>
</dbReference>
<dbReference type="InterPro" id="IPR006110">
    <property type="entry name" value="Pol_omega/Rpo6/RPB6"/>
</dbReference>
<keyword evidence="4 9" id="KW-0240">DNA-directed RNA polymerase</keyword>
<gene>
    <name evidence="9" type="ORF">DES35_101326</name>
</gene>
<evidence type="ECO:0000256" key="2">
    <source>
        <dbReference type="ARBA" id="ARBA00012418"/>
    </source>
</evidence>
<name>A0A369AAD0_9FLAO</name>
<dbReference type="SUPFAM" id="SSF63562">
    <property type="entry name" value="RPB6/omega subunit-like"/>
    <property type="match status" value="1"/>
</dbReference>
<protein>
    <recommendedName>
        <fullName evidence="3">DNA-directed RNA polymerase subunit omega</fullName>
        <ecNumber evidence="2">2.7.7.6</ecNumber>
    </recommendedName>
    <alternativeName>
        <fullName evidence="7">RNA polymerase omega subunit</fullName>
    </alternativeName>
    <alternativeName>
        <fullName evidence="6">Transcriptase subunit omega</fullName>
    </alternativeName>
</protein>
<evidence type="ECO:0000313" key="9">
    <source>
        <dbReference type="EMBL" id="RCX05047.1"/>
    </source>
</evidence>
<dbReference type="Pfam" id="PF01192">
    <property type="entry name" value="RNA_pol_Rpb6"/>
    <property type="match status" value="1"/>
</dbReference>
<dbReference type="GO" id="GO:0003899">
    <property type="term" value="F:DNA-directed RNA polymerase activity"/>
    <property type="evidence" value="ECO:0007669"/>
    <property type="project" value="UniProtKB-EC"/>
</dbReference>
<proteinExistence type="inferred from homology"/>